<proteinExistence type="predicted"/>
<dbReference type="Proteomes" id="UP000625316">
    <property type="component" value="Unassembled WGS sequence"/>
</dbReference>
<organism evidence="1 2">
    <name type="scientific">Romeriopsis navalis LEGE 11480</name>
    <dbReference type="NCBI Taxonomy" id="2777977"/>
    <lineage>
        <taxon>Bacteria</taxon>
        <taxon>Bacillati</taxon>
        <taxon>Cyanobacteriota</taxon>
        <taxon>Cyanophyceae</taxon>
        <taxon>Leptolyngbyales</taxon>
        <taxon>Leptolyngbyaceae</taxon>
        <taxon>Romeriopsis</taxon>
        <taxon>Romeriopsis navalis</taxon>
    </lineage>
</organism>
<comment type="caution">
    <text evidence="1">The sequence shown here is derived from an EMBL/GenBank/DDBJ whole genome shotgun (WGS) entry which is preliminary data.</text>
</comment>
<evidence type="ECO:0000313" key="1">
    <source>
        <dbReference type="EMBL" id="MBE9032254.1"/>
    </source>
</evidence>
<keyword evidence="2" id="KW-1185">Reference proteome</keyword>
<dbReference type="AlphaFoldDB" id="A0A928Z4Z2"/>
<dbReference type="RefSeq" id="WP_264327073.1">
    <property type="nucleotide sequence ID" value="NZ_JADEXQ010000095.1"/>
</dbReference>
<accession>A0A928Z4Z2</accession>
<reference evidence="1" key="1">
    <citation type="submission" date="2020-10" db="EMBL/GenBank/DDBJ databases">
        <authorList>
            <person name="Castelo-Branco R."/>
            <person name="Eusebio N."/>
            <person name="Adriana R."/>
            <person name="Vieira A."/>
            <person name="Brugerolle De Fraissinette N."/>
            <person name="Rezende De Castro R."/>
            <person name="Schneider M.P."/>
            <person name="Vasconcelos V."/>
            <person name="Leao P.N."/>
        </authorList>
    </citation>
    <scope>NUCLEOTIDE SEQUENCE</scope>
    <source>
        <strain evidence="1">LEGE 11480</strain>
    </source>
</reference>
<sequence>MSMWLDDPQSVLFTVTIVGAVPPRSPQFAAFHHCNRMSPLVLPHRIWVGVLKANPNPRSA</sequence>
<evidence type="ECO:0000313" key="2">
    <source>
        <dbReference type="Proteomes" id="UP000625316"/>
    </source>
</evidence>
<dbReference type="EMBL" id="JADEXQ010000095">
    <property type="protein sequence ID" value="MBE9032254.1"/>
    <property type="molecule type" value="Genomic_DNA"/>
</dbReference>
<protein>
    <submittedName>
        <fullName evidence="1">Uncharacterized protein</fullName>
    </submittedName>
</protein>
<gene>
    <name evidence="1" type="ORF">IQ266_21165</name>
</gene>
<name>A0A928Z4Z2_9CYAN</name>